<evidence type="ECO:0000313" key="2">
    <source>
        <dbReference type="Proteomes" id="UP000233786"/>
    </source>
</evidence>
<dbReference type="Proteomes" id="UP000233786">
    <property type="component" value="Unassembled WGS sequence"/>
</dbReference>
<organism evidence="1 2">
    <name type="scientific">Saccharopolyspora spinosa</name>
    <dbReference type="NCBI Taxonomy" id="60894"/>
    <lineage>
        <taxon>Bacteria</taxon>
        <taxon>Bacillati</taxon>
        <taxon>Actinomycetota</taxon>
        <taxon>Actinomycetes</taxon>
        <taxon>Pseudonocardiales</taxon>
        <taxon>Pseudonocardiaceae</taxon>
        <taxon>Saccharopolyspora</taxon>
    </lineage>
</organism>
<sequence>MYPFHWLPAAGQRHASLDERPLGASIYPAETEVETLLPPEGEGRGREPGVVVGYVPGLQRGAHVPRRGPDAAGGECAMSAEHAHIGRMIRAAVVMLGYAADDVERGRWSDAEIRRLGDQLATVAAALRSAGTPPKPLVIDLSEAKP</sequence>
<dbReference type="EMBL" id="PJNB01000001">
    <property type="protein sequence ID" value="PKW13557.1"/>
    <property type="molecule type" value="Genomic_DNA"/>
</dbReference>
<proteinExistence type="predicted"/>
<protein>
    <submittedName>
        <fullName evidence="1">Uncharacterized protein</fullName>
    </submittedName>
</protein>
<gene>
    <name evidence="1" type="ORF">A8926_1094</name>
</gene>
<comment type="caution">
    <text evidence="1">The sequence shown here is derived from an EMBL/GenBank/DDBJ whole genome shotgun (WGS) entry which is preliminary data.</text>
</comment>
<accession>A0A2N3XSA1</accession>
<reference evidence="1" key="1">
    <citation type="submission" date="2017-12" db="EMBL/GenBank/DDBJ databases">
        <title>Sequencing the genomes of 1000 Actinobacteria strains.</title>
        <authorList>
            <person name="Klenk H.-P."/>
        </authorList>
    </citation>
    <scope>NUCLEOTIDE SEQUENCE [LARGE SCALE GENOMIC DNA]</scope>
    <source>
        <strain evidence="1">DSM 44228</strain>
    </source>
</reference>
<evidence type="ECO:0000313" key="1">
    <source>
        <dbReference type="EMBL" id="PKW13557.1"/>
    </source>
</evidence>
<dbReference type="AlphaFoldDB" id="A0A2N3XSA1"/>
<dbReference type="STRING" id="994479.GCA_000194155_06481"/>
<dbReference type="RefSeq" id="WP_238935648.1">
    <property type="nucleotide sequence ID" value="NZ_CP061007.1"/>
</dbReference>
<name>A0A2N3XSA1_SACSN</name>
<keyword evidence="2" id="KW-1185">Reference proteome</keyword>